<feature type="region of interest" description="Disordered" evidence="1">
    <location>
        <begin position="51"/>
        <end position="87"/>
    </location>
</feature>
<accession>A0A5B7EJU6</accession>
<evidence type="ECO:0000256" key="1">
    <source>
        <dbReference type="SAM" id="MobiDB-lite"/>
    </source>
</evidence>
<name>A0A5B7EJU6_PORTR</name>
<protein>
    <submittedName>
        <fullName evidence="2">Uncharacterized protein</fullName>
    </submittedName>
</protein>
<evidence type="ECO:0000313" key="2">
    <source>
        <dbReference type="EMBL" id="MPC34790.1"/>
    </source>
</evidence>
<proteinExistence type="predicted"/>
<dbReference type="AlphaFoldDB" id="A0A5B7EJU6"/>
<gene>
    <name evidence="2" type="ORF">E2C01_028191</name>
</gene>
<reference evidence="2 3" key="1">
    <citation type="submission" date="2019-05" db="EMBL/GenBank/DDBJ databases">
        <title>Another draft genome of Portunus trituberculatus and its Hox gene families provides insights of decapod evolution.</title>
        <authorList>
            <person name="Jeong J.-H."/>
            <person name="Song I."/>
            <person name="Kim S."/>
            <person name="Choi T."/>
            <person name="Kim D."/>
            <person name="Ryu S."/>
            <person name="Kim W."/>
        </authorList>
    </citation>
    <scope>NUCLEOTIDE SEQUENCE [LARGE SCALE GENOMIC DNA]</scope>
    <source>
        <tissue evidence="2">Muscle</tissue>
    </source>
</reference>
<dbReference type="Proteomes" id="UP000324222">
    <property type="component" value="Unassembled WGS sequence"/>
</dbReference>
<evidence type="ECO:0000313" key="3">
    <source>
        <dbReference type="Proteomes" id="UP000324222"/>
    </source>
</evidence>
<keyword evidence="3" id="KW-1185">Reference proteome</keyword>
<dbReference type="EMBL" id="VSRR010003131">
    <property type="protein sequence ID" value="MPC34790.1"/>
    <property type="molecule type" value="Genomic_DNA"/>
</dbReference>
<feature type="compositionally biased region" description="Basic and acidic residues" evidence="1">
    <location>
        <begin position="64"/>
        <end position="73"/>
    </location>
</feature>
<comment type="caution">
    <text evidence="2">The sequence shown here is derived from an EMBL/GenBank/DDBJ whole genome shotgun (WGS) entry which is preliminary data.</text>
</comment>
<sequence>MYKIIQESWGDSNPGNSFLTTGASLPRPKGLAPWVVVECFSLDACPQPRYPGGRAAEGVVRNPLRSDESDTRSHAVVGPRAGVSCGR</sequence>
<organism evidence="2 3">
    <name type="scientific">Portunus trituberculatus</name>
    <name type="common">Swimming crab</name>
    <name type="synonym">Neptunus trituberculatus</name>
    <dbReference type="NCBI Taxonomy" id="210409"/>
    <lineage>
        <taxon>Eukaryota</taxon>
        <taxon>Metazoa</taxon>
        <taxon>Ecdysozoa</taxon>
        <taxon>Arthropoda</taxon>
        <taxon>Crustacea</taxon>
        <taxon>Multicrustacea</taxon>
        <taxon>Malacostraca</taxon>
        <taxon>Eumalacostraca</taxon>
        <taxon>Eucarida</taxon>
        <taxon>Decapoda</taxon>
        <taxon>Pleocyemata</taxon>
        <taxon>Brachyura</taxon>
        <taxon>Eubrachyura</taxon>
        <taxon>Portunoidea</taxon>
        <taxon>Portunidae</taxon>
        <taxon>Portuninae</taxon>
        <taxon>Portunus</taxon>
    </lineage>
</organism>